<dbReference type="Proteomes" id="UP001257909">
    <property type="component" value="Unassembled WGS sequence"/>
</dbReference>
<reference evidence="5 6" key="1">
    <citation type="submission" date="2023-07" db="EMBL/GenBank/DDBJ databases">
        <title>Sorghum-associated microbial communities from plants grown in Nebraska, USA.</title>
        <authorList>
            <person name="Schachtman D."/>
        </authorList>
    </citation>
    <scope>NUCLEOTIDE SEQUENCE [LARGE SCALE GENOMIC DNA]</scope>
    <source>
        <strain evidence="5 6">4138</strain>
    </source>
</reference>
<comment type="caution">
    <text evidence="5">The sequence shown here is derived from an EMBL/GenBank/DDBJ whole genome shotgun (WGS) entry which is preliminary data.</text>
</comment>
<feature type="chain" id="PRO_5046353332" evidence="3">
    <location>
        <begin position="21"/>
        <end position="240"/>
    </location>
</feature>
<evidence type="ECO:0000256" key="2">
    <source>
        <dbReference type="ARBA" id="ARBA00022729"/>
    </source>
</evidence>
<dbReference type="SMART" id="SM00062">
    <property type="entry name" value="PBPb"/>
    <property type="match status" value="1"/>
</dbReference>
<evidence type="ECO:0000259" key="4">
    <source>
        <dbReference type="SMART" id="SM00062"/>
    </source>
</evidence>
<protein>
    <submittedName>
        <fullName evidence="5">ABC-type amino acid transport substrate-binding protein</fullName>
    </submittedName>
</protein>
<keyword evidence="2 3" id="KW-0732">Signal</keyword>
<feature type="signal peptide" evidence="3">
    <location>
        <begin position="1"/>
        <end position="20"/>
    </location>
</feature>
<evidence type="ECO:0000256" key="3">
    <source>
        <dbReference type="SAM" id="SignalP"/>
    </source>
</evidence>
<dbReference type="InterPro" id="IPR001638">
    <property type="entry name" value="Solute-binding_3/MltF_N"/>
</dbReference>
<gene>
    <name evidence="5" type="ORF">J2W69_001354</name>
</gene>
<dbReference type="Pfam" id="PF00497">
    <property type="entry name" value="SBP_bac_3"/>
    <property type="match status" value="1"/>
</dbReference>
<evidence type="ECO:0000313" key="6">
    <source>
        <dbReference type="Proteomes" id="UP001257909"/>
    </source>
</evidence>
<organism evidence="5 6">
    <name type="scientific">Rheinheimera soli</name>
    <dbReference type="NCBI Taxonomy" id="443616"/>
    <lineage>
        <taxon>Bacteria</taxon>
        <taxon>Pseudomonadati</taxon>
        <taxon>Pseudomonadota</taxon>
        <taxon>Gammaproteobacteria</taxon>
        <taxon>Chromatiales</taxon>
        <taxon>Chromatiaceae</taxon>
        <taxon>Rheinheimera</taxon>
    </lineage>
</organism>
<evidence type="ECO:0000256" key="1">
    <source>
        <dbReference type="ARBA" id="ARBA00010333"/>
    </source>
</evidence>
<keyword evidence="6" id="KW-1185">Reference proteome</keyword>
<dbReference type="EMBL" id="JAVDWR010000003">
    <property type="protein sequence ID" value="MDR7120420.1"/>
    <property type="molecule type" value="Genomic_DNA"/>
</dbReference>
<dbReference type="SUPFAM" id="SSF53850">
    <property type="entry name" value="Periplasmic binding protein-like II"/>
    <property type="match status" value="1"/>
</dbReference>
<dbReference type="PANTHER" id="PTHR35936:SF17">
    <property type="entry name" value="ARGININE-BINDING EXTRACELLULAR PROTEIN ARTP"/>
    <property type="match status" value="1"/>
</dbReference>
<dbReference type="Gene3D" id="3.40.190.10">
    <property type="entry name" value="Periplasmic binding protein-like II"/>
    <property type="match status" value="2"/>
</dbReference>
<sequence>MAKFLFSCLLWLACSLDVAAQHPLKFLMPDYPPYTYQVSGQNQGIGYEAVAAIMADIQQPFSVQLVPHFGHAISDMQRGVADGFFLATESAERNKVAEFSEPVLMIEWTWVWLKQRSDLNPDSSHFKHNAQVSAQSNSNIHRWLKEHNYQVTAGTTDIRGLLNLLKYKRVDAILLPELTVKTLLAEQTVDADLYSFQQEINLPFSIYINKNYLKKHPDFMQKLNAAIGRYQARTHAIQPD</sequence>
<dbReference type="RefSeq" id="WP_310275860.1">
    <property type="nucleotide sequence ID" value="NZ_JAVDWR010000003.1"/>
</dbReference>
<comment type="similarity">
    <text evidence="1">Belongs to the bacterial solute-binding protein 3 family.</text>
</comment>
<name>A0ABU1VXU9_9GAMM</name>
<accession>A0ABU1VXU9</accession>
<evidence type="ECO:0000313" key="5">
    <source>
        <dbReference type="EMBL" id="MDR7120420.1"/>
    </source>
</evidence>
<proteinExistence type="inferred from homology"/>
<feature type="domain" description="Solute-binding protein family 3/N-terminal" evidence="4">
    <location>
        <begin position="23"/>
        <end position="240"/>
    </location>
</feature>
<dbReference type="PANTHER" id="PTHR35936">
    <property type="entry name" value="MEMBRANE-BOUND LYTIC MUREIN TRANSGLYCOSYLASE F"/>
    <property type="match status" value="1"/>
</dbReference>